<evidence type="ECO:0008006" key="3">
    <source>
        <dbReference type="Google" id="ProtNLM"/>
    </source>
</evidence>
<accession>A0AAD7G980</accession>
<dbReference type="Proteomes" id="UP001221757">
    <property type="component" value="Unassembled WGS sequence"/>
</dbReference>
<keyword evidence="2" id="KW-1185">Reference proteome</keyword>
<feature type="non-terminal residue" evidence="1">
    <location>
        <position position="87"/>
    </location>
</feature>
<reference evidence="1" key="1">
    <citation type="submission" date="2023-03" db="EMBL/GenBank/DDBJ databases">
        <title>Massive genome expansion in bonnet fungi (Mycena s.s.) driven by repeated elements and novel gene families across ecological guilds.</title>
        <authorList>
            <consortium name="Lawrence Berkeley National Laboratory"/>
            <person name="Harder C.B."/>
            <person name="Miyauchi S."/>
            <person name="Viragh M."/>
            <person name="Kuo A."/>
            <person name="Thoen E."/>
            <person name="Andreopoulos B."/>
            <person name="Lu D."/>
            <person name="Skrede I."/>
            <person name="Drula E."/>
            <person name="Henrissat B."/>
            <person name="Morin E."/>
            <person name="Kohler A."/>
            <person name="Barry K."/>
            <person name="LaButti K."/>
            <person name="Morin E."/>
            <person name="Salamov A."/>
            <person name="Lipzen A."/>
            <person name="Mereny Z."/>
            <person name="Hegedus B."/>
            <person name="Baldrian P."/>
            <person name="Stursova M."/>
            <person name="Weitz H."/>
            <person name="Taylor A."/>
            <person name="Grigoriev I.V."/>
            <person name="Nagy L.G."/>
            <person name="Martin F."/>
            <person name="Kauserud H."/>
        </authorList>
    </citation>
    <scope>NUCLEOTIDE SEQUENCE</scope>
    <source>
        <strain evidence="1">CBHHK067</strain>
    </source>
</reference>
<protein>
    <recommendedName>
        <fullName evidence="3">HAT C-terminal dimerisation domain-containing protein</fullName>
    </recommendedName>
</protein>
<sequence length="87" mass="9644">PVQVSAVPCEHIFSSSKETDALCGGSLSPEMMEMLQILKFIYQQHHINFCNDLVATEAELSVIDVDPEVIEELLAAGRTQELEQLVN</sequence>
<evidence type="ECO:0000313" key="2">
    <source>
        <dbReference type="Proteomes" id="UP001221757"/>
    </source>
</evidence>
<evidence type="ECO:0000313" key="1">
    <source>
        <dbReference type="EMBL" id="KAJ7679957.1"/>
    </source>
</evidence>
<gene>
    <name evidence="1" type="ORF">B0H17DRAFT_909111</name>
</gene>
<feature type="non-terminal residue" evidence="1">
    <location>
        <position position="1"/>
    </location>
</feature>
<organism evidence="1 2">
    <name type="scientific">Mycena rosella</name>
    <name type="common">Pink bonnet</name>
    <name type="synonym">Agaricus rosellus</name>
    <dbReference type="NCBI Taxonomy" id="1033263"/>
    <lineage>
        <taxon>Eukaryota</taxon>
        <taxon>Fungi</taxon>
        <taxon>Dikarya</taxon>
        <taxon>Basidiomycota</taxon>
        <taxon>Agaricomycotina</taxon>
        <taxon>Agaricomycetes</taxon>
        <taxon>Agaricomycetidae</taxon>
        <taxon>Agaricales</taxon>
        <taxon>Marasmiineae</taxon>
        <taxon>Mycenaceae</taxon>
        <taxon>Mycena</taxon>
    </lineage>
</organism>
<dbReference type="AlphaFoldDB" id="A0AAD7G980"/>
<comment type="caution">
    <text evidence="1">The sequence shown here is derived from an EMBL/GenBank/DDBJ whole genome shotgun (WGS) entry which is preliminary data.</text>
</comment>
<name>A0AAD7G980_MYCRO</name>
<dbReference type="EMBL" id="JARKIE010000125">
    <property type="protein sequence ID" value="KAJ7679957.1"/>
    <property type="molecule type" value="Genomic_DNA"/>
</dbReference>
<proteinExistence type="predicted"/>